<name>A0A495VT98_9PSEU</name>
<protein>
    <recommendedName>
        <fullName evidence="3">Phage integrase family protein</fullName>
    </recommendedName>
</protein>
<dbReference type="AlphaFoldDB" id="A0A495VT98"/>
<keyword evidence="2" id="KW-1185">Reference proteome</keyword>
<proteinExistence type="predicted"/>
<dbReference type="Proteomes" id="UP000282084">
    <property type="component" value="Unassembled WGS sequence"/>
</dbReference>
<accession>A0A495VT98</accession>
<reference evidence="1 2" key="1">
    <citation type="submission" date="2018-10" db="EMBL/GenBank/DDBJ databases">
        <title>Sequencing the genomes of 1000 actinobacteria strains.</title>
        <authorList>
            <person name="Klenk H.-P."/>
        </authorList>
    </citation>
    <scope>NUCLEOTIDE SEQUENCE [LARGE SCALE GENOMIC DNA]</scope>
    <source>
        <strain evidence="1 2">DSM 43800</strain>
    </source>
</reference>
<evidence type="ECO:0000313" key="2">
    <source>
        <dbReference type="Proteomes" id="UP000282084"/>
    </source>
</evidence>
<sequence>MPVNMAQRVLGHEHASTTLQLYTRRTLDHQRILKALDDDDDDGLCQPVR</sequence>
<gene>
    <name evidence="1" type="ORF">C8E97_0589</name>
</gene>
<evidence type="ECO:0000313" key="1">
    <source>
        <dbReference type="EMBL" id="RKT52090.1"/>
    </source>
</evidence>
<comment type="caution">
    <text evidence="1">The sequence shown here is derived from an EMBL/GenBank/DDBJ whole genome shotgun (WGS) entry which is preliminary data.</text>
</comment>
<organism evidence="1 2">
    <name type="scientific">Saccharothrix australiensis</name>
    <dbReference type="NCBI Taxonomy" id="2072"/>
    <lineage>
        <taxon>Bacteria</taxon>
        <taxon>Bacillati</taxon>
        <taxon>Actinomycetota</taxon>
        <taxon>Actinomycetes</taxon>
        <taxon>Pseudonocardiales</taxon>
        <taxon>Pseudonocardiaceae</taxon>
        <taxon>Saccharothrix</taxon>
    </lineage>
</organism>
<evidence type="ECO:0008006" key="3">
    <source>
        <dbReference type="Google" id="ProtNLM"/>
    </source>
</evidence>
<dbReference type="EMBL" id="RBXO01000001">
    <property type="protein sequence ID" value="RKT52090.1"/>
    <property type="molecule type" value="Genomic_DNA"/>
</dbReference>